<organism evidence="1 2">
    <name type="scientific">Candidatus Acidulodesulfobacterium ferriphilum</name>
    <dbReference type="NCBI Taxonomy" id="2597223"/>
    <lineage>
        <taxon>Bacteria</taxon>
        <taxon>Deltaproteobacteria</taxon>
        <taxon>Candidatus Acidulodesulfobacterales</taxon>
        <taxon>Candidatus Acidulodesulfobacterium</taxon>
    </lineage>
</organism>
<protein>
    <recommendedName>
        <fullName evidence="3">PilZ domain-containing protein</fullName>
    </recommendedName>
</protein>
<name>A0A519BB79_9DELT</name>
<dbReference type="EMBL" id="SGBD01000002">
    <property type="protein sequence ID" value="RZD14533.1"/>
    <property type="molecule type" value="Genomic_DNA"/>
</dbReference>
<gene>
    <name evidence="1" type="ORF">EVJ47_05020</name>
</gene>
<dbReference type="AlphaFoldDB" id="A0A519BB79"/>
<evidence type="ECO:0000313" key="2">
    <source>
        <dbReference type="Proteomes" id="UP000320813"/>
    </source>
</evidence>
<dbReference type="Gene3D" id="2.40.10.220">
    <property type="entry name" value="predicted glycosyltransferase like domains"/>
    <property type="match status" value="1"/>
</dbReference>
<reference evidence="1 2" key="1">
    <citation type="submission" date="2019-01" db="EMBL/GenBank/DDBJ databases">
        <title>Insights into ecological role of a new deltaproteobacterial order Candidatus Sinidesulfobacterales (Sva0485) by metagenomics and metatranscriptomics.</title>
        <authorList>
            <person name="Tan S."/>
            <person name="Liu J."/>
            <person name="Fang Y."/>
            <person name="Hedlund B.P."/>
            <person name="Lian Z.H."/>
            <person name="Huang L.Y."/>
            <person name="Li J.T."/>
            <person name="Huang L.N."/>
            <person name="Li W.J."/>
            <person name="Jiang H.C."/>
            <person name="Dong H.L."/>
            <person name="Shu W.S."/>
        </authorList>
    </citation>
    <scope>NUCLEOTIDE SEQUENCE [LARGE SCALE GENOMIC DNA]</scope>
    <source>
        <strain evidence="1">AP3</strain>
    </source>
</reference>
<evidence type="ECO:0008006" key="3">
    <source>
        <dbReference type="Google" id="ProtNLM"/>
    </source>
</evidence>
<dbReference type="Proteomes" id="UP000320813">
    <property type="component" value="Unassembled WGS sequence"/>
</dbReference>
<evidence type="ECO:0000313" key="1">
    <source>
        <dbReference type="EMBL" id="RZD14533.1"/>
    </source>
</evidence>
<accession>A0A519BB79</accession>
<comment type="caution">
    <text evidence="1">The sequence shown here is derived from an EMBL/GenBank/DDBJ whole genome shotgun (WGS) entry which is preliminary data.</text>
</comment>
<sequence>MFDIKKLKEDPNVNIYSRRPEIDSILKGFLNLKKSLIVTPVPFNNETKFGRAAGMAGQTSYSSSIIKIAEDYITIDSLMPQNGNISLLESSYLKLNFKFKNNEHFFVSKLYDFRKNNDYFTFNIYKPLEILSLEKRKYFRIEPSLKEPVGLSFFLNNKYFNANIYDIGGEGISFLLDFPIEKHTVLEGVKIEFPGNIPAITVRMEIRAATRLDNLKYKTGAQLINLGPKEQDIMFKYIFKRQREIVAAMKGI</sequence>
<proteinExistence type="predicted"/>